<dbReference type="GO" id="GO:0015074">
    <property type="term" value="P:DNA integration"/>
    <property type="evidence" value="ECO:0007669"/>
    <property type="project" value="UniProtKB-KW"/>
</dbReference>
<keyword evidence="1" id="KW-0229">DNA integration</keyword>
<dbReference type="Gene3D" id="1.10.443.10">
    <property type="entry name" value="Intergrase catalytic core"/>
    <property type="match status" value="1"/>
</dbReference>
<reference evidence="5 6" key="1">
    <citation type="submission" date="2021-11" db="EMBL/GenBank/DDBJ databases">
        <title>Genome sequence.</title>
        <authorList>
            <person name="Sun Q."/>
        </authorList>
    </citation>
    <scope>NUCLEOTIDE SEQUENCE [LARGE SCALE GENOMIC DNA]</scope>
    <source>
        <strain evidence="5 6">KCTC 12005</strain>
    </source>
</reference>
<dbReference type="RefSeq" id="WP_230774385.1">
    <property type="nucleotide sequence ID" value="NZ_JAJNCT010000010.1"/>
</dbReference>
<evidence type="ECO:0000256" key="1">
    <source>
        <dbReference type="ARBA" id="ARBA00022908"/>
    </source>
</evidence>
<dbReference type="InterPro" id="IPR011010">
    <property type="entry name" value="DNA_brk_join_enz"/>
</dbReference>
<dbReference type="EMBL" id="JAJNCT010000010">
    <property type="protein sequence ID" value="MCD2165576.1"/>
    <property type="molecule type" value="Genomic_DNA"/>
</dbReference>
<dbReference type="Gene3D" id="1.10.150.130">
    <property type="match status" value="1"/>
</dbReference>
<evidence type="ECO:0000256" key="2">
    <source>
        <dbReference type="ARBA" id="ARBA00023125"/>
    </source>
</evidence>
<dbReference type="SUPFAM" id="SSF56349">
    <property type="entry name" value="DNA breaking-rejoining enzymes"/>
    <property type="match status" value="1"/>
</dbReference>
<evidence type="ECO:0000256" key="3">
    <source>
        <dbReference type="ARBA" id="ARBA00023172"/>
    </source>
</evidence>
<gene>
    <name evidence="5" type="ORF">LPW39_10555</name>
</gene>
<dbReference type="InterPro" id="IPR010998">
    <property type="entry name" value="Integrase_recombinase_N"/>
</dbReference>
<dbReference type="InterPro" id="IPR002104">
    <property type="entry name" value="Integrase_catalytic"/>
</dbReference>
<keyword evidence="3" id="KW-0233">DNA recombination</keyword>
<dbReference type="InterPro" id="IPR013762">
    <property type="entry name" value="Integrase-like_cat_sf"/>
</dbReference>
<dbReference type="PROSITE" id="PS51898">
    <property type="entry name" value="TYR_RECOMBINASE"/>
    <property type="match status" value="1"/>
</dbReference>
<comment type="caution">
    <text evidence="5">The sequence shown here is derived from an EMBL/GenBank/DDBJ whole genome shotgun (WGS) entry which is preliminary data.</text>
</comment>
<organism evidence="5 6">
    <name type="scientific">Comamonas koreensis</name>
    <dbReference type="NCBI Taxonomy" id="160825"/>
    <lineage>
        <taxon>Bacteria</taxon>
        <taxon>Pseudomonadati</taxon>
        <taxon>Pseudomonadota</taxon>
        <taxon>Betaproteobacteria</taxon>
        <taxon>Burkholderiales</taxon>
        <taxon>Comamonadaceae</taxon>
        <taxon>Comamonas</taxon>
    </lineage>
</organism>
<protein>
    <submittedName>
        <fullName evidence="5">Site-specific integrase</fullName>
    </submittedName>
</protein>
<dbReference type="InterPro" id="IPR022000">
    <property type="entry name" value="Min27-like_integrase_DNA_bind"/>
</dbReference>
<accession>A0AAW4XY52</accession>
<dbReference type="GO" id="GO:0003677">
    <property type="term" value="F:DNA binding"/>
    <property type="evidence" value="ECO:0007669"/>
    <property type="project" value="UniProtKB-KW"/>
</dbReference>
<keyword evidence="2" id="KW-0238">DNA-binding</keyword>
<proteinExistence type="predicted"/>
<dbReference type="PANTHER" id="PTHR30349:SF36">
    <property type="entry name" value="PROPHAGE INTEGRASE INTR-RELATED"/>
    <property type="match status" value="1"/>
</dbReference>
<name>A0AAW4XY52_9BURK</name>
<sequence length="400" mass="45473">MGAPKIGNGVEIREKSIRLFFVWNGVRYRETLTIGGIVARPTSANTKHAHRVAQEIRQQIAVGAFDLAEHFPDSPRAKKIAAVTTRTFGQWCDLWLETKGRLAKNTLSQYRNALLVWKSMYGEDTPMDQLTHAVVAARVGNTPWKSAKLLNNYLICLRGVFSLAGREMKLNDPMEGIENSKHQAPAPDPLSPDEMEQILEKIRKNSDIRAWAYFEFAFMTGMRPEEIIELRWGDVDWRSKTIRVERARTAGESKPLKTYNSRDVDLVSRALSALETMKPWTMLGGSNELDAELGRKIFENPGTDKPWNDERSQRDTYWRPALRGAGIRWRRPYQTRHTYATNALGAGVNPAYIARQMGHKNAKMLFTVYSKWIDGADRGRELAKLEQVLGNEKTALKKAV</sequence>
<dbReference type="Proteomes" id="UP001199260">
    <property type="component" value="Unassembled WGS sequence"/>
</dbReference>
<dbReference type="GO" id="GO:0006310">
    <property type="term" value="P:DNA recombination"/>
    <property type="evidence" value="ECO:0007669"/>
    <property type="project" value="UniProtKB-KW"/>
</dbReference>
<evidence type="ECO:0000259" key="4">
    <source>
        <dbReference type="PROSITE" id="PS51898"/>
    </source>
</evidence>
<feature type="domain" description="Tyr recombinase" evidence="4">
    <location>
        <begin position="185"/>
        <end position="384"/>
    </location>
</feature>
<evidence type="ECO:0000313" key="5">
    <source>
        <dbReference type="EMBL" id="MCD2165576.1"/>
    </source>
</evidence>
<dbReference type="CDD" id="cd01189">
    <property type="entry name" value="INT_ICEBs1_C_like"/>
    <property type="match status" value="1"/>
</dbReference>
<dbReference type="Pfam" id="PF00589">
    <property type="entry name" value="Phage_integrase"/>
    <property type="match status" value="1"/>
</dbReference>
<dbReference type="AlphaFoldDB" id="A0AAW4XY52"/>
<keyword evidence="6" id="KW-1185">Reference proteome</keyword>
<dbReference type="InterPro" id="IPR050090">
    <property type="entry name" value="Tyrosine_recombinase_XerCD"/>
</dbReference>
<dbReference type="PANTHER" id="PTHR30349">
    <property type="entry name" value="PHAGE INTEGRASE-RELATED"/>
    <property type="match status" value="1"/>
</dbReference>
<dbReference type="Pfam" id="PF12167">
    <property type="entry name" value="Arm-DNA-bind_2"/>
    <property type="match status" value="1"/>
</dbReference>
<evidence type="ECO:0000313" key="6">
    <source>
        <dbReference type="Proteomes" id="UP001199260"/>
    </source>
</evidence>